<dbReference type="EMBL" id="SRLO01000024">
    <property type="protein sequence ID" value="TNN84812.1"/>
    <property type="molecule type" value="Genomic_DNA"/>
</dbReference>
<proteinExistence type="predicted"/>
<protein>
    <recommendedName>
        <fullName evidence="5">Secreted protein</fullName>
    </recommendedName>
</protein>
<feature type="chain" id="PRO_5021312697" description="Secreted protein" evidence="2">
    <location>
        <begin position="22"/>
        <end position="128"/>
    </location>
</feature>
<sequence length="128" mass="13768">MNAVWLLLSSRLTAAVPSAAAIPVKANFPLFFRPVSFPRDAAVLVGPVRLRSEDNFPCISSSDDSEDTRPHPPCRPGSAAAGEQVVAQQAEPLPQVVCLSHGLGVSHQIGIQLLQVQQRLLLHLSQQM</sequence>
<feature type="region of interest" description="Disordered" evidence="1">
    <location>
        <begin position="53"/>
        <end position="85"/>
    </location>
</feature>
<comment type="caution">
    <text evidence="3">The sequence shown here is derived from an EMBL/GenBank/DDBJ whole genome shotgun (WGS) entry which is preliminary data.</text>
</comment>
<evidence type="ECO:0000256" key="2">
    <source>
        <dbReference type="SAM" id="SignalP"/>
    </source>
</evidence>
<evidence type="ECO:0000313" key="3">
    <source>
        <dbReference type="EMBL" id="TNN84812.1"/>
    </source>
</evidence>
<evidence type="ECO:0000313" key="4">
    <source>
        <dbReference type="Proteomes" id="UP000314294"/>
    </source>
</evidence>
<evidence type="ECO:0000256" key="1">
    <source>
        <dbReference type="SAM" id="MobiDB-lite"/>
    </source>
</evidence>
<evidence type="ECO:0008006" key="5">
    <source>
        <dbReference type="Google" id="ProtNLM"/>
    </source>
</evidence>
<keyword evidence="4" id="KW-1185">Reference proteome</keyword>
<reference evidence="3 4" key="1">
    <citation type="submission" date="2019-03" db="EMBL/GenBank/DDBJ databases">
        <title>First draft genome of Liparis tanakae, snailfish: a comprehensive survey of snailfish specific genes.</title>
        <authorList>
            <person name="Kim W."/>
            <person name="Song I."/>
            <person name="Jeong J.-H."/>
            <person name="Kim D."/>
            <person name="Kim S."/>
            <person name="Ryu S."/>
            <person name="Song J.Y."/>
            <person name="Lee S.K."/>
        </authorList>
    </citation>
    <scope>NUCLEOTIDE SEQUENCE [LARGE SCALE GENOMIC DNA]</scope>
    <source>
        <tissue evidence="3">Muscle</tissue>
    </source>
</reference>
<dbReference type="AlphaFoldDB" id="A0A4Z2J5P3"/>
<gene>
    <name evidence="3" type="ORF">EYF80_004857</name>
</gene>
<organism evidence="3 4">
    <name type="scientific">Liparis tanakae</name>
    <name type="common">Tanaka's snailfish</name>
    <dbReference type="NCBI Taxonomy" id="230148"/>
    <lineage>
        <taxon>Eukaryota</taxon>
        <taxon>Metazoa</taxon>
        <taxon>Chordata</taxon>
        <taxon>Craniata</taxon>
        <taxon>Vertebrata</taxon>
        <taxon>Euteleostomi</taxon>
        <taxon>Actinopterygii</taxon>
        <taxon>Neopterygii</taxon>
        <taxon>Teleostei</taxon>
        <taxon>Neoteleostei</taxon>
        <taxon>Acanthomorphata</taxon>
        <taxon>Eupercaria</taxon>
        <taxon>Perciformes</taxon>
        <taxon>Cottioidei</taxon>
        <taxon>Cottales</taxon>
        <taxon>Liparidae</taxon>
        <taxon>Liparis</taxon>
    </lineage>
</organism>
<keyword evidence="2" id="KW-0732">Signal</keyword>
<name>A0A4Z2J5P3_9TELE</name>
<feature type="signal peptide" evidence="2">
    <location>
        <begin position="1"/>
        <end position="21"/>
    </location>
</feature>
<dbReference type="Proteomes" id="UP000314294">
    <property type="component" value="Unassembled WGS sequence"/>
</dbReference>
<accession>A0A4Z2J5P3</accession>